<protein>
    <recommendedName>
        <fullName evidence="5">Membrane anchor Opy2 N-terminal domain-containing protein</fullName>
    </recommendedName>
</protein>
<feature type="transmembrane region" description="Helical" evidence="2">
    <location>
        <begin position="80"/>
        <end position="102"/>
    </location>
</feature>
<proteinExistence type="predicted"/>
<reference evidence="3" key="2">
    <citation type="submission" date="2023-05" db="EMBL/GenBank/DDBJ databases">
        <authorList>
            <consortium name="Lawrence Berkeley National Laboratory"/>
            <person name="Steindorff A."/>
            <person name="Hensen N."/>
            <person name="Bonometti L."/>
            <person name="Westerberg I."/>
            <person name="Brannstrom I.O."/>
            <person name="Guillou S."/>
            <person name="Cros-Aarteil S."/>
            <person name="Calhoun S."/>
            <person name="Haridas S."/>
            <person name="Kuo A."/>
            <person name="Mondo S."/>
            <person name="Pangilinan J."/>
            <person name="Riley R."/>
            <person name="Labutti K."/>
            <person name="Andreopoulos B."/>
            <person name="Lipzen A."/>
            <person name="Chen C."/>
            <person name="Yanf M."/>
            <person name="Daum C."/>
            <person name="Ng V."/>
            <person name="Clum A."/>
            <person name="Ohm R."/>
            <person name="Martin F."/>
            <person name="Silar P."/>
            <person name="Natvig D."/>
            <person name="Lalanne C."/>
            <person name="Gautier V."/>
            <person name="Ament-Velasquez S.L."/>
            <person name="Kruys A."/>
            <person name="Hutchinson M.I."/>
            <person name="Powell A.J."/>
            <person name="Barry K."/>
            <person name="Miller A.N."/>
            <person name="Grigoriev I.V."/>
            <person name="Debuchy R."/>
            <person name="Gladieux P."/>
            <person name="Thoren M.H."/>
            <person name="Johannesson H."/>
        </authorList>
    </citation>
    <scope>NUCLEOTIDE SEQUENCE</scope>
    <source>
        <strain evidence="3">CBS 508.74</strain>
    </source>
</reference>
<evidence type="ECO:0000313" key="3">
    <source>
        <dbReference type="EMBL" id="KAK4114018.1"/>
    </source>
</evidence>
<feature type="region of interest" description="Disordered" evidence="1">
    <location>
        <begin position="373"/>
        <end position="426"/>
    </location>
</feature>
<keyword evidence="2" id="KW-1133">Transmembrane helix</keyword>
<dbReference type="Proteomes" id="UP001302812">
    <property type="component" value="Unassembled WGS sequence"/>
</dbReference>
<dbReference type="GeneID" id="89941728"/>
<dbReference type="EMBL" id="MU853338">
    <property type="protein sequence ID" value="KAK4114018.1"/>
    <property type="molecule type" value="Genomic_DNA"/>
</dbReference>
<accession>A0AAN6TGJ1</accession>
<evidence type="ECO:0008006" key="5">
    <source>
        <dbReference type="Google" id="ProtNLM"/>
    </source>
</evidence>
<comment type="caution">
    <text evidence="3">The sequence shown here is derived from an EMBL/GenBank/DDBJ whole genome shotgun (WGS) entry which is preliminary data.</text>
</comment>
<dbReference type="RefSeq" id="XP_064671588.1">
    <property type="nucleotide sequence ID" value="XM_064817603.1"/>
</dbReference>
<name>A0AAN6TGJ1_9PEZI</name>
<reference evidence="3" key="1">
    <citation type="journal article" date="2023" name="Mol. Phylogenet. Evol.">
        <title>Genome-scale phylogeny and comparative genomics of the fungal order Sordariales.</title>
        <authorList>
            <person name="Hensen N."/>
            <person name="Bonometti L."/>
            <person name="Westerberg I."/>
            <person name="Brannstrom I.O."/>
            <person name="Guillou S."/>
            <person name="Cros-Aarteil S."/>
            <person name="Calhoun S."/>
            <person name="Haridas S."/>
            <person name="Kuo A."/>
            <person name="Mondo S."/>
            <person name="Pangilinan J."/>
            <person name="Riley R."/>
            <person name="LaButti K."/>
            <person name="Andreopoulos B."/>
            <person name="Lipzen A."/>
            <person name="Chen C."/>
            <person name="Yan M."/>
            <person name="Daum C."/>
            <person name="Ng V."/>
            <person name="Clum A."/>
            <person name="Steindorff A."/>
            <person name="Ohm R.A."/>
            <person name="Martin F."/>
            <person name="Silar P."/>
            <person name="Natvig D.O."/>
            <person name="Lalanne C."/>
            <person name="Gautier V."/>
            <person name="Ament-Velasquez S.L."/>
            <person name="Kruys A."/>
            <person name="Hutchinson M.I."/>
            <person name="Powell A.J."/>
            <person name="Barry K."/>
            <person name="Miller A.N."/>
            <person name="Grigoriev I.V."/>
            <person name="Debuchy R."/>
            <person name="Gladieux P."/>
            <person name="Hiltunen Thoren M."/>
            <person name="Johannesson H."/>
        </authorList>
    </citation>
    <scope>NUCLEOTIDE SEQUENCE</scope>
    <source>
        <strain evidence="3">CBS 508.74</strain>
    </source>
</reference>
<gene>
    <name evidence="3" type="ORF">N656DRAFT_797196</name>
</gene>
<keyword evidence="4" id="KW-1185">Reference proteome</keyword>
<organism evidence="3 4">
    <name type="scientific">Canariomyces notabilis</name>
    <dbReference type="NCBI Taxonomy" id="2074819"/>
    <lineage>
        <taxon>Eukaryota</taxon>
        <taxon>Fungi</taxon>
        <taxon>Dikarya</taxon>
        <taxon>Ascomycota</taxon>
        <taxon>Pezizomycotina</taxon>
        <taxon>Sordariomycetes</taxon>
        <taxon>Sordariomycetidae</taxon>
        <taxon>Sordariales</taxon>
        <taxon>Chaetomiaceae</taxon>
        <taxon>Canariomyces</taxon>
    </lineage>
</organism>
<keyword evidence="2" id="KW-0472">Membrane</keyword>
<feature type="region of interest" description="Disordered" evidence="1">
    <location>
        <begin position="336"/>
        <end position="356"/>
    </location>
</feature>
<evidence type="ECO:0000256" key="2">
    <source>
        <dbReference type="SAM" id="Phobius"/>
    </source>
</evidence>
<feature type="compositionally biased region" description="Basic and acidic residues" evidence="1">
    <location>
        <begin position="412"/>
        <end position="426"/>
    </location>
</feature>
<keyword evidence="2" id="KW-0812">Transmembrane</keyword>
<evidence type="ECO:0000313" key="4">
    <source>
        <dbReference type="Proteomes" id="UP001302812"/>
    </source>
</evidence>
<dbReference type="AlphaFoldDB" id="A0AAN6TGJ1"/>
<evidence type="ECO:0000256" key="1">
    <source>
        <dbReference type="SAM" id="MobiDB-lite"/>
    </source>
</evidence>
<sequence>MTATWNPASLTLDLWKRQDTQETCVICDNTKQLVCPACEEGFQCQYVQPTGCNECRRATCVPAPASALESPQASSSGNNVGAIAGGVVGGLAAISIITYLVWRFCIKTRRRPIDQEPWDDAQDQGLEAEKEFAQQRDFRASTHTVHSIASTVLTRASNIIQIAYIPGVTNRATASPTVLVPPVPPIPIGVSQAGTPATIDDQHFFVPGDLRDSTYSALSSYSDRTSYARTSYAPRSSVASTIYGKSAVVVAPAQTGMRAKPAMVSVRSAHSNASNGSATPPVPAVDYEKYNALRPPSPTGSTFSVGSTFLNNASTHTATPARAMVVRVGSVNKVNTKASSRADEDAVTSPTVSGSTIRDSTAATIIVDSPAVGQSPFCDPPKSPAQSTASLSAVIEEATRRASERNSSNPPKGRERSPFGDEHATS</sequence>